<dbReference type="SUPFAM" id="SSF57701">
    <property type="entry name" value="Zn2/Cys6 DNA-binding domain"/>
    <property type="match status" value="1"/>
</dbReference>
<dbReference type="GO" id="GO:0008270">
    <property type="term" value="F:zinc ion binding"/>
    <property type="evidence" value="ECO:0007669"/>
    <property type="project" value="InterPro"/>
</dbReference>
<organism evidence="3 4">
    <name type="scientific">Cetraspora pellucida</name>
    <dbReference type="NCBI Taxonomy" id="1433469"/>
    <lineage>
        <taxon>Eukaryota</taxon>
        <taxon>Fungi</taxon>
        <taxon>Fungi incertae sedis</taxon>
        <taxon>Mucoromycota</taxon>
        <taxon>Glomeromycotina</taxon>
        <taxon>Glomeromycetes</taxon>
        <taxon>Diversisporales</taxon>
        <taxon>Gigasporaceae</taxon>
        <taxon>Cetraspora</taxon>
    </lineage>
</organism>
<evidence type="ECO:0000313" key="3">
    <source>
        <dbReference type="EMBL" id="CAG8631144.1"/>
    </source>
</evidence>
<evidence type="ECO:0000256" key="1">
    <source>
        <dbReference type="SAM" id="Coils"/>
    </source>
</evidence>
<reference evidence="3" key="1">
    <citation type="submission" date="2021-06" db="EMBL/GenBank/DDBJ databases">
        <authorList>
            <person name="Kallberg Y."/>
            <person name="Tangrot J."/>
            <person name="Rosling A."/>
        </authorList>
    </citation>
    <scope>NUCLEOTIDE SEQUENCE</scope>
    <source>
        <strain evidence="3">FL966</strain>
    </source>
</reference>
<name>A0A9N9DD74_9GLOM</name>
<dbReference type="PROSITE" id="PS00463">
    <property type="entry name" value="ZN2_CY6_FUNGAL_1"/>
    <property type="match status" value="1"/>
</dbReference>
<dbReference type="OrthoDB" id="3266505at2759"/>
<keyword evidence="1" id="KW-0175">Coiled coil</keyword>
<dbReference type="InterPro" id="IPR036864">
    <property type="entry name" value="Zn2-C6_fun-type_DNA-bd_sf"/>
</dbReference>
<feature type="domain" description="Zn(2)-C6 fungal-type" evidence="2">
    <location>
        <begin position="208"/>
        <end position="241"/>
    </location>
</feature>
<dbReference type="Proteomes" id="UP000789759">
    <property type="component" value="Unassembled WGS sequence"/>
</dbReference>
<dbReference type="AlphaFoldDB" id="A0A9N9DD74"/>
<proteinExistence type="predicted"/>
<dbReference type="InterPro" id="IPR001138">
    <property type="entry name" value="Zn2Cys6_DnaBD"/>
</dbReference>
<dbReference type="Pfam" id="PF00172">
    <property type="entry name" value="Zn_clus"/>
    <property type="match status" value="1"/>
</dbReference>
<protein>
    <submittedName>
        <fullName evidence="3">23766_t:CDS:1</fullName>
    </submittedName>
</protein>
<dbReference type="PROSITE" id="PS50048">
    <property type="entry name" value="ZN2_CY6_FUNGAL_2"/>
    <property type="match status" value="1"/>
</dbReference>
<feature type="coiled-coil region" evidence="1">
    <location>
        <begin position="129"/>
        <end position="170"/>
    </location>
</feature>
<evidence type="ECO:0000259" key="2">
    <source>
        <dbReference type="PROSITE" id="PS50048"/>
    </source>
</evidence>
<sequence>MDSLSTSYSFLNFQGQYPVSLENQQDPYEGEAAGCVERAYQGVNQLQQDPYQEIYNPSEIYQGHQKTDYMNSSHLLVAPRGQTSDFTSIIGRANPVNFSTSSVWHLGLVLELEYGRLGHECNVLVSSKNQEQSQEIANLIFQLSNVEAQLRDVKAQLRDVNAQLRDSNALIAFFQKLFGSKFSLYYNRFLKYSQNSLPFPGRKRKEIACGVCKSRKKRCDGGDIGKKPCDHCSKNGEECSYLNRLR</sequence>
<accession>A0A9N9DD74</accession>
<dbReference type="Gene3D" id="4.10.240.10">
    <property type="entry name" value="Zn(2)-C6 fungal-type DNA-binding domain"/>
    <property type="match status" value="1"/>
</dbReference>
<dbReference type="CDD" id="cd00067">
    <property type="entry name" value="GAL4"/>
    <property type="match status" value="1"/>
</dbReference>
<gene>
    <name evidence="3" type="ORF">CPELLU_LOCUS8392</name>
</gene>
<evidence type="ECO:0000313" key="4">
    <source>
        <dbReference type="Proteomes" id="UP000789759"/>
    </source>
</evidence>
<keyword evidence="4" id="KW-1185">Reference proteome</keyword>
<comment type="caution">
    <text evidence="3">The sequence shown here is derived from an EMBL/GenBank/DDBJ whole genome shotgun (WGS) entry which is preliminary data.</text>
</comment>
<dbReference type="EMBL" id="CAJVQA010005953">
    <property type="protein sequence ID" value="CAG8631144.1"/>
    <property type="molecule type" value="Genomic_DNA"/>
</dbReference>
<dbReference type="GO" id="GO:0000981">
    <property type="term" value="F:DNA-binding transcription factor activity, RNA polymerase II-specific"/>
    <property type="evidence" value="ECO:0007669"/>
    <property type="project" value="InterPro"/>
</dbReference>